<name>A0ABU5XQP5_9MYCO</name>
<keyword evidence="3" id="KW-1185">Reference proteome</keyword>
<dbReference type="EMBL" id="JAYJJR010000016">
    <property type="protein sequence ID" value="MEB3023411.1"/>
    <property type="molecule type" value="Genomic_DNA"/>
</dbReference>
<comment type="caution">
    <text evidence="2">The sequence shown here is derived from an EMBL/GenBank/DDBJ whole genome shotgun (WGS) entry which is preliminary data.</text>
</comment>
<protein>
    <recommendedName>
        <fullName evidence="4">Transmembrane protein</fullName>
    </recommendedName>
</protein>
<feature type="transmembrane region" description="Helical" evidence="1">
    <location>
        <begin position="12"/>
        <end position="32"/>
    </location>
</feature>
<evidence type="ECO:0000313" key="3">
    <source>
        <dbReference type="Proteomes" id="UP001299596"/>
    </source>
</evidence>
<gene>
    <name evidence="2" type="ORF">K6T79_20515</name>
</gene>
<dbReference type="Proteomes" id="UP001299596">
    <property type="component" value="Unassembled WGS sequence"/>
</dbReference>
<organism evidence="2 3">
    <name type="scientific">[Mycobacterium] crassicus</name>
    <dbReference type="NCBI Taxonomy" id="2872309"/>
    <lineage>
        <taxon>Bacteria</taxon>
        <taxon>Bacillati</taxon>
        <taxon>Actinomycetota</taxon>
        <taxon>Actinomycetes</taxon>
        <taxon>Mycobacteriales</taxon>
        <taxon>Mycobacteriaceae</taxon>
        <taxon>Mycolicibacter</taxon>
    </lineage>
</organism>
<evidence type="ECO:0000313" key="2">
    <source>
        <dbReference type="EMBL" id="MEB3023411.1"/>
    </source>
</evidence>
<evidence type="ECO:0008006" key="4">
    <source>
        <dbReference type="Google" id="ProtNLM"/>
    </source>
</evidence>
<sequence length="77" mass="8413">MNTLLELAHAHANYVAATASAGATGHLAFSSTRKLRRRVLRPLQAVRRALKGLLFYALGLSALWLIMSYIVQVHPAS</sequence>
<keyword evidence="1" id="KW-0812">Transmembrane</keyword>
<keyword evidence="1" id="KW-1133">Transmembrane helix</keyword>
<proteinExistence type="predicted"/>
<keyword evidence="1" id="KW-0472">Membrane</keyword>
<accession>A0ABU5XQP5</accession>
<feature type="transmembrane region" description="Helical" evidence="1">
    <location>
        <begin position="53"/>
        <end position="71"/>
    </location>
</feature>
<reference evidence="2 3" key="1">
    <citation type="submission" date="2023-12" db="EMBL/GenBank/DDBJ databases">
        <title>Description of new species of Mycobacterium terrae complex isolated from sewage at the Sao Paulo Zoological Park Foundation in Brazil.</title>
        <authorList>
            <person name="Romagnoli C.L."/>
            <person name="Conceicao E.C."/>
            <person name="Machado E."/>
            <person name="Barreto L.B.P.F."/>
            <person name="Sharma A."/>
            <person name="Silva N.M."/>
            <person name="Marques L.E."/>
            <person name="Juliana M.A."/>
            <person name="Lourenco M.C.S."/>
            <person name="Digiampietri L.A."/>
            <person name="Suffys P.N."/>
            <person name="Viana-Niero C."/>
        </authorList>
    </citation>
    <scope>NUCLEOTIDE SEQUENCE [LARGE SCALE GENOMIC DNA]</scope>
    <source>
        <strain evidence="2 3">MYC098</strain>
    </source>
</reference>
<evidence type="ECO:0000256" key="1">
    <source>
        <dbReference type="SAM" id="Phobius"/>
    </source>
</evidence>
<dbReference type="RefSeq" id="WP_329780410.1">
    <property type="nucleotide sequence ID" value="NZ_JAYJJR010000016.1"/>
</dbReference>